<dbReference type="KEGG" id="nid:NPIRD3C_2092"/>
<evidence type="ECO:0000256" key="1">
    <source>
        <dbReference type="SAM" id="MobiDB-lite"/>
    </source>
</evidence>
<feature type="region of interest" description="Disordered" evidence="1">
    <location>
        <begin position="1"/>
        <end position="26"/>
    </location>
</feature>
<gene>
    <name evidence="2" type="ORF">NPIRD3C_2092</name>
</gene>
<dbReference type="EMBL" id="CP010868">
    <property type="protein sequence ID" value="AJM93302.1"/>
    <property type="molecule type" value="Genomic_DNA"/>
</dbReference>
<reference evidence="3" key="1">
    <citation type="submission" date="2015-02" db="EMBL/GenBank/DDBJ databases">
        <title>Characterization of two novel Thaumarchaeota isolated from the Northern Adriatic Sea.</title>
        <authorList>
            <person name="Bayer B."/>
            <person name="Vojvoda J."/>
            <person name="Offre P."/>
            <person name="Srivastava A."/>
            <person name="Elisabeth N."/>
            <person name="Garcia J.A.L."/>
            <person name="Schleper C."/>
            <person name="Herndl G.J."/>
        </authorList>
    </citation>
    <scope>NUCLEOTIDE SEQUENCE [LARGE SCALE GENOMIC DNA]</scope>
    <source>
        <strain evidence="3">D3C</strain>
    </source>
</reference>
<sequence length="26" mass="3116">MSSEDYPDTDFEDDFDDNLDELDEED</sequence>
<accession>A0A0C5CDK6</accession>
<proteinExistence type="predicted"/>
<reference evidence="2 3" key="2">
    <citation type="journal article" date="2016" name="ISME J.">
        <title>Physiological and genomic characterization of two novel marine thaumarchaeal strains indicates niche differentiation.</title>
        <authorList>
            <person name="Bayer B."/>
            <person name="Vojvoda J."/>
            <person name="Offre P."/>
            <person name="Alves R.J."/>
            <person name="Elisabeth N.H."/>
            <person name="Garcia J.A."/>
            <person name="Volland J.M."/>
            <person name="Srivastava A."/>
            <person name="Schleper C."/>
            <person name="Herndl G.J."/>
        </authorList>
    </citation>
    <scope>NUCLEOTIDE SEQUENCE [LARGE SCALE GENOMIC DNA]</scope>
    <source>
        <strain evidence="2 3">D3C</strain>
    </source>
</reference>
<keyword evidence="3" id="KW-1185">Reference proteome</keyword>
<reference evidence="2 3" key="3">
    <citation type="journal article" date="2019" name="Int. J. Syst. Evol. Microbiol.">
        <title>Nitrosopumilus adriaticus sp. nov. and Nitrosopumilus piranensis sp. nov., two ammonia-oxidizing archaea from the Adriatic Sea and members of the class Nitrososphaeria.</title>
        <authorList>
            <person name="Bayer B."/>
            <person name="Vojvoda J."/>
            <person name="Reinthaler T."/>
            <person name="Reyes C."/>
            <person name="Pinto M."/>
            <person name="Herndl G.J."/>
        </authorList>
    </citation>
    <scope>NUCLEOTIDE SEQUENCE [LARGE SCALE GENOMIC DNA]</scope>
    <source>
        <strain evidence="2 3">D3C</strain>
    </source>
</reference>
<evidence type="ECO:0000313" key="2">
    <source>
        <dbReference type="EMBL" id="AJM93302.1"/>
    </source>
</evidence>
<protein>
    <submittedName>
        <fullName evidence="2">Uncharacterized protein</fullName>
    </submittedName>
</protein>
<evidence type="ECO:0000313" key="3">
    <source>
        <dbReference type="Proteomes" id="UP000032027"/>
    </source>
</evidence>
<organism evidence="2 3">
    <name type="scientific">Nitrosopumilus piranensis</name>
    <dbReference type="NCBI Taxonomy" id="1582439"/>
    <lineage>
        <taxon>Archaea</taxon>
        <taxon>Nitrososphaerota</taxon>
        <taxon>Nitrososphaeria</taxon>
        <taxon>Nitrosopumilales</taxon>
        <taxon>Nitrosopumilaceae</taxon>
        <taxon>Nitrosopumilus</taxon>
    </lineage>
</organism>
<dbReference type="HOGENOM" id="CLU_3416512_0_0_2"/>
<dbReference type="AlphaFoldDB" id="A0A0C5CDK6"/>
<dbReference type="Proteomes" id="UP000032027">
    <property type="component" value="Chromosome"/>
</dbReference>
<dbReference type="STRING" id="1582439.NPIRD3C_2092"/>
<name>A0A0C5CDK6_9ARCH</name>